<dbReference type="STRING" id="454006.SAMN05421825_3329"/>
<dbReference type="OrthoDB" id="9765571at2"/>
<keyword evidence="1" id="KW-0732">Signal</keyword>
<accession>A0A1G7U5B2</accession>
<feature type="signal peptide" evidence="1">
    <location>
        <begin position="1"/>
        <end position="19"/>
    </location>
</feature>
<dbReference type="RefSeq" id="WP_089874550.1">
    <property type="nucleotide sequence ID" value="NZ_FNBH01000004.1"/>
</dbReference>
<name>A0A1G7U5B2_9FLAO</name>
<evidence type="ECO:0000313" key="3">
    <source>
        <dbReference type="Proteomes" id="UP000199203"/>
    </source>
</evidence>
<dbReference type="AlphaFoldDB" id="A0A1G7U5B2"/>
<dbReference type="EMBL" id="FNBH01000004">
    <property type="protein sequence ID" value="SDG42812.1"/>
    <property type="molecule type" value="Genomic_DNA"/>
</dbReference>
<evidence type="ECO:0000313" key="2">
    <source>
        <dbReference type="EMBL" id="SDG42812.1"/>
    </source>
</evidence>
<protein>
    <recommendedName>
        <fullName evidence="4">Hemin receptor</fullName>
    </recommendedName>
</protein>
<keyword evidence="3" id="KW-1185">Reference proteome</keyword>
<organism evidence="2 3">
    <name type="scientific">Epilithonimonas hungarica</name>
    <dbReference type="NCBI Taxonomy" id="454006"/>
    <lineage>
        <taxon>Bacteria</taxon>
        <taxon>Pseudomonadati</taxon>
        <taxon>Bacteroidota</taxon>
        <taxon>Flavobacteriia</taxon>
        <taxon>Flavobacteriales</taxon>
        <taxon>Weeksellaceae</taxon>
        <taxon>Chryseobacterium group</taxon>
        <taxon>Epilithonimonas</taxon>
    </lineage>
</organism>
<feature type="chain" id="PRO_5011614846" description="Hemin receptor" evidence="1">
    <location>
        <begin position="20"/>
        <end position="476"/>
    </location>
</feature>
<evidence type="ECO:0000256" key="1">
    <source>
        <dbReference type="SAM" id="SignalP"/>
    </source>
</evidence>
<gene>
    <name evidence="2" type="ORF">SAMN05421825_3329</name>
</gene>
<sequence length="476" mass="52748">MIKKTLLLLSIPISVVYFKAQDVSVITNTVDVYSGNPINGTAKYNSMAGSMGALGGDISSASVNPAGIGVFIASDVNLTLGINSNKNKTTFGGNSSNYTINKTDLNNSGGVLTINLGDTNSKWKFVNIGINYSTQSIDNYVESQGNQNIQIASTPTETINSSNYTLAGHWYDRYGDISKTSFTVGANYDNRLYFGVGLNFHNSYINQYDSANFGNGNSSIRFDKQFTDFEEKADGFSANIGVIAKLSNQFRVGAAIETPTWWNMDRYYNEYYLNDNYYDRFYEDRKLSTPMKASISAAFVPSKNFALNVDFIQGITKPKYKEYGDAEAELNDFFKETYKSSSEVRVGAEYRIMDFRLRGGYAYQGNSFDNMSTLSYNDNGSTSNQSYSNLFVGKRNIIGAGIGYDFKAFYIDASYQNITSTYSSPFLFGKLITTPEGTYSSGYYSPNGTELLSNAEAVSKVKSTRSNFFVTLGWKF</sequence>
<dbReference type="Gene3D" id="2.40.160.60">
    <property type="entry name" value="Outer membrane protein transport protein (OMPP1/FadL/TodX)"/>
    <property type="match status" value="1"/>
</dbReference>
<reference evidence="3" key="1">
    <citation type="submission" date="2016-10" db="EMBL/GenBank/DDBJ databases">
        <authorList>
            <person name="Varghese N."/>
            <person name="Submissions S."/>
        </authorList>
    </citation>
    <scope>NUCLEOTIDE SEQUENCE [LARGE SCALE GENOMIC DNA]</scope>
    <source>
        <strain evidence="3">DSM 19684</strain>
    </source>
</reference>
<dbReference type="Proteomes" id="UP000199203">
    <property type="component" value="Unassembled WGS sequence"/>
</dbReference>
<proteinExistence type="predicted"/>
<evidence type="ECO:0008006" key="4">
    <source>
        <dbReference type="Google" id="ProtNLM"/>
    </source>
</evidence>
<dbReference type="SUPFAM" id="SSF56935">
    <property type="entry name" value="Porins"/>
    <property type="match status" value="1"/>
</dbReference>